<name>A0A365QUU5_9BURK</name>
<evidence type="ECO:0000313" key="2">
    <source>
        <dbReference type="Proteomes" id="UP000252458"/>
    </source>
</evidence>
<comment type="caution">
    <text evidence="1">The sequence shown here is derived from an EMBL/GenBank/DDBJ whole genome shotgun (WGS) entry which is preliminary data.</text>
</comment>
<organism evidence="1 2">
    <name type="scientific">Burkholderia reimsis</name>
    <dbReference type="NCBI Taxonomy" id="2234132"/>
    <lineage>
        <taxon>Bacteria</taxon>
        <taxon>Pseudomonadati</taxon>
        <taxon>Pseudomonadota</taxon>
        <taxon>Betaproteobacteria</taxon>
        <taxon>Burkholderiales</taxon>
        <taxon>Burkholderiaceae</taxon>
        <taxon>Burkholderia</taxon>
    </lineage>
</organism>
<protein>
    <submittedName>
        <fullName evidence="1">Uncharacterized protein</fullName>
    </submittedName>
</protein>
<gene>
    <name evidence="1" type="ORF">DPV79_16045</name>
</gene>
<reference evidence="1 2" key="1">
    <citation type="submission" date="2018-06" db="EMBL/GenBank/DDBJ databases">
        <title>Draft genome sequence of Burkholderia reimsis strain BE51 isolated from a French agricultural soil.</title>
        <authorList>
            <person name="Esmaeel Q."/>
        </authorList>
    </citation>
    <scope>NUCLEOTIDE SEQUENCE [LARGE SCALE GENOMIC DNA]</scope>
    <source>
        <strain evidence="1 2">BE51</strain>
    </source>
</reference>
<dbReference type="Proteomes" id="UP000252458">
    <property type="component" value="Unassembled WGS sequence"/>
</dbReference>
<keyword evidence="2" id="KW-1185">Reference proteome</keyword>
<dbReference type="EMBL" id="QMFZ01000012">
    <property type="protein sequence ID" value="RBB38891.1"/>
    <property type="molecule type" value="Genomic_DNA"/>
</dbReference>
<accession>A0A365QUU5</accession>
<dbReference type="AlphaFoldDB" id="A0A365QUU5"/>
<proteinExistence type="predicted"/>
<sequence>MITTVEPGAPVPEHYRAHVGAICDMLRLVIAEKGACDPFIVLGSLTGNFDVPVYGISELPHEIGCMAITATAKRVNAEFVLICRTTIAANARTKEQAEAYAQQYSKPADVPGAQLVGFVSLETYDGVWVGVKPVEFVDGKATIGEIRLGRVDPVMPMLNLLPSRTPLQ</sequence>
<evidence type="ECO:0000313" key="1">
    <source>
        <dbReference type="EMBL" id="RBB38891.1"/>
    </source>
</evidence>